<geneLocation type="plasmid" evidence="2">
    <name>p1</name>
</geneLocation>
<keyword evidence="1" id="KW-0812">Transmembrane</keyword>
<reference evidence="2 3" key="1">
    <citation type="submission" date="2021-04" db="EMBL/GenBank/DDBJ databases">
        <authorList>
            <person name="Tang X."/>
            <person name="Zhou X."/>
            <person name="Chen X."/>
            <person name="Cernava T."/>
            <person name="Zhang C."/>
        </authorList>
    </citation>
    <scope>NUCLEOTIDE SEQUENCE [LARGE SCALE GENOMIC DNA]</scope>
    <source>
        <strain evidence="2 3">BH-SS-21</strain>
        <plasmid evidence="2">p1</plasmid>
    </source>
</reference>
<dbReference type="AlphaFoldDB" id="A0A941B9H3"/>
<name>A0A941B9H3_9ACTN</name>
<proteinExistence type="predicted"/>
<protein>
    <submittedName>
        <fullName evidence="2">Uncharacterized protein</fullName>
    </submittedName>
</protein>
<keyword evidence="2" id="KW-0614">Plasmid</keyword>
<sequence length="67" mass="6286">MSPPPAAPGPGPLLSPRALLILLAAVVIGAIVGVLTFFSAGSAAGAILAGLCGSGASIMGLHLLIGP</sequence>
<evidence type="ECO:0000313" key="3">
    <source>
        <dbReference type="Proteomes" id="UP000677413"/>
    </source>
</evidence>
<feature type="transmembrane region" description="Helical" evidence="1">
    <location>
        <begin position="20"/>
        <end position="38"/>
    </location>
</feature>
<accession>A0A941B9H3</accession>
<comment type="caution">
    <text evidence="2">The sequence shown here is derived from an EMBL/GenBank/DDBJ whole genome shotgun (WGS) entry which is preliminary data.</text>
</comment>
<feature type="transmembrane region" description="Helical" evidence="1">
    <location>
        <begin position="45"/>
        <end position="65"/>
    </location>
</feature>
<keyword evidence="1" id="KW-0472">Membrane</keyword>
<gene>
    <name evidence="2" type="ORF">J8N05_46715</name>
</gene>
<dbReference type="Proteomes" id="UP000677413">
    <property type="component" value="Unassembled WGS sequence"/>
</dbReference>
<evidence type="ECO:0000256" key="1">
    <source>
        <dbReference type="SAM" id="Phobius"/>
    </source>
</evidence>
<organism evidence="2 3">
    <name type="scientific">Streptomyces liliiviolaceus</name>
    <dbReference type="NCBI Taxonomy" id="2823109"/>
    <lineage>
        <taxon>Bacteria</taxon>
        <taxon>Bacillati</taxon>
        <taxon>Actinomycetota</taxon>
        <taxon>Actinomycetes</taxon>
        <taxon>Kitasatosporales</taxon>
        <taxon>Streptomycetaceae</taxon>
        <taxon>Streptomyces</taxon>
    </lineage>
</organism>
<keyword evidence="3" id="KW-1185">Reference proteome</keyword>
<evidence type="ECO:0000313" key="2">
    <source>
        <dbReference type="EMBL" id="MBQ0855655.1"/>
    </source>
</evidence>
<dbReference type="EMBL" id="JAGPYQ010000004">
    <property type="protein sequence ID" value="MBQ0855655.1"/>
    <property type="molecule type" value="Genomic_DNA"/>
</dbReference>
<dbReference type="RefSeq" id="WP_210894580.1">
    <property type="nucleotide sequence ID" value="NZ_JAGPYQ010000004.1"/>
</dbReference>
<keyword evidence="1" id="KW-1133">Transmembrane helix</keyword>